<dbReference type="AlphaFoldDB" id="A0AA47MGE0"/>
<dbReference type="GO" id="GO:0003676">
    <property type="term" value="F:nucleic acid binding"/>
    <property type="evidence" value="ECO:0007669"/>
    <property type="project" value="InterPro"/>
</dbReference>
<reference evidence="3" key="1">
    <citation type="journal article" date="2023" name="Front. Mar. Sci.">
        <title>A new Merluccius polli reference genome to investigate the effects of global change in West African waters.</title>
        <authorList>
            <person name="Mateo J.L."/>
            <person name="Blanco-Fernandez C."/>
            <person name="Garcia-Vazquez E."/>
            <person name="Machado-Schiaffino G."/>
        </authorList>
    </citation>
    <scope>NUCLEOTIDE SEQUENCE</scope>
    <source>
        <strain evidence="3">C29</strain>
        <tissue evidence="3">Fin</tissue>
    </source>
</reference>
<sequence length="259" mass="28690">MCGKAPKTLPQCQRVENNQLITNSQQSTATYITPPDETTPQPSPNVSYSTTGVVMTTTMPAAEDGHPHQCIPIIQRTLKIRPDLSAEPQEGTDKHEWYTDGCCYKTTHGENIASWAVVTQDTSGLRTTLHYGLEPDHPSAQKAELRALVEALESAKGLRVDVYTNSNYVYKMCHVNASQAVERGMKTSSGHPVKHIDLVIRLLAAVHLPHEVAIIKEREPIMFPVTPIKNVERLNYVHFNVQKLSNLTCDAVEGLANQL</sequence>
<dbReference type="InterPro" id="IPR012337">
    <property type="entry name" value="RNaseH-like_sf"/>
</dbReference>
<evidence type="ECO:0000256" key="1">
    <source>
        <dbReference type="SAM" id="MobiDB-lite"/>
    </source>
</evidence>
<feature type="region of interest" description="Disordered" evidence="1">
    <location>
        <begin position="23"/>
        <end position="46"/>
    </location>
</feature>
<evidence type="ECO:0000259" key="2">
    <source>
        <dbReference type="PROSITE" id="PS50879"/>
    </source>
</evidence>
<gene>
    <name evidence="3" type="primary">gag-pol_6</name>
    <name evidence="3" type="ORF">N1851_023270</name>
</gene>
<evidence type="ECO:0000313" key="4">
    <source>
        <dbReference type="Proteomes" id="UP001174136"/>
    </source>
</evidence>
<name>A0AA47MGE0_MERPO</name>
<dbReference type="EMBL" id="JAOPHQ010004292">
    <property type="protein sequence ID" value="KAK0139828.1"/>
    <property type="molecule type" value="Genomic_DNA"/>
</dbReference>
<dbReference type="Gene3D" id="3.30.420.10">
    <property type="entry name" value="Ribonuclease H-like superfamily/Ribonuclease H"/>
    <property type="match status" value="1"/>
</dbReference>
<feature type="domain" description="RNase H type-1" evidence="2">
    <location>
        <begin position="91"/>
        <end position="259"/>
    </location>
</feature>
<dbReference type="Proteomes" id="UP001174136">
    <property type="component" value="Unassembled WGS sequence"/>
</dbReference>
<organism evidence="3 4">
    <name type="scientific">Merluccius polli</name>
    <name type="common">Benguela hake</name>
    <name type="synonym">Merluccius cadenati</name>
    <dbReference type="NCBI Taxonomy" id="89951"/>
    <lineage>
        <taxon>Eukaryota</taxon>
        <taxon>Metazoa</taxon>
        <taxon>Chordata</taxon>
        <taxon>Craniata</taxon>
        <taxon>Vertebrata</taxon>
        <taxon>Euteleostomi</taxon>
        <taxon>Actinopterygii</taxon>
        <taxon>Neopterygii</taxon>
        <taxon>Teleostei</taxon>
        <taxon>Neoteleostei</taxon>
        <taxon>Acanthomorphata</taxon>
        <taxon>Zeiogadaria</taxon>
        <taxon>Gadariae</taxon>
        <taxon>Gadiformes</taxon>
        <taxon>Gadoidei</taxon>
        <taxon>Merlucciidae</taxon>
        <taxon>Merluccius</taxon>
    </lineage>
</organism>
<dbReference type="InterPro" id="IPR002156">
    <property type="entry name" value="RNaseH_domain"/>
</dbReference>
<evidence type="ECO:0000313" key="3">
    <source>
        <dbReference type="EMBL" id="KAK0139828.1"/>
    </source>
</evidence>
<dbReference type="SUPFAM" id="SSF53098">
    <property type="entry name" value="Ribonuclease H-like"/>
    <property type="match status" value="1"/>
</dbReference>
<dbReference type="PROSITE" id="PS50879">
    <property type="entry name" value="RNASE_H_1"/>
    <property type="match status" value="1"/>
</dbReference>
<keyword evidence="4" id="KW-1185">Reference proteome</keyword>
<dbReference type="GO" id="GO:0004523">
    <property type="term" value="F:RNA-DNA hybrid ribonuclease activity"/>
    <property type="evidence" value="ECO:0007669"/>
    <property type="project" value="InterPro"/>
</dbReference>
<dbReference type="InterPro" id="IPR036397">
    <property type="entry name" value="RNaseH_sf"/>
</dbReference>
<comment type="caution">
    <text evidence="3">The sequence shown here is derived from an EMBL/GenBank/DDBJ whole genome shotgun (WGS) entry which is preliminary data.</text>
</comment>
<accession>A0AA47MGE0</accession>
<proteinExistence type="predicted"/>
<protein>
    <submittedName>
        <fullName evidence="3">Gag-pol polyprotein</fullName>
    </submittedName>
</protein>
<dbReference type="Pfam" id="PF00075">
    <property type="entry name" value="RNase_H"/>
    <property type="match status" value="1"/>
</dbReference>